<evidence type="ECO:0000313" key="2">
    <source>
        <dbReference type="Proteomes" id="UP000002586"/>
    </source>
</evidence>
<dbReference type="STRING" id="156889.Mmc1_2708"/>
<accession>A0LB58</accession>
<dbReference type="eggNOG" id="ENOG5031TCF">
    <property type="taxonomic scope" value="Bacteria"/>
</dbReference>
<reference evidence="1 2" key="2">
    <citation type="journal article" date="2012" name="Int. J. Syst. Evol. Microbiol.">
        <title>Magnetococcus marinus gen. nov., sp. nov., a marine, magnetotactic bacterium that represents a novel lineage (Magnetococcaceae fam. nov.; Magnetococcales ord. nov.) at the base of the Alphaproteobacteria.</title>
        <authorList>
            <person name="Bazylinski D.A."/>
            <person name="Williams T.J."/>
            <person name="Lefevre C.T."/>
            <person name="Berg R.J."/>
            <person name="Zhang C.L."/>
            <person name="Bowser S.S."/>
            <person name="Dean A.J."/>
            <person name="Beveridge T.J."/>
        </authorList>
    </citation>
    <scope>NUCLEOTIDE SEQUENCE [LARGE SCALE GENOMIC DNA]</scope>
    <source>
        <strain evidence="2">ATCC BAA-1437 / JCM 17883 / MC-1</strain>
    </source>
</reference>
<dbReference type="AlphaFoldDB" id="A0LB58"/>
<organism evidence="1 2">
    <name type="scientific">Magnetococcus marinus (strain ATCC BAA-1437 / JCM 17883 / MC-1)</name>
    <dbReference type="NCBI Taxonomy" id="156889"/>
    <lineage>
        <taxon>Bacteria</taxon>
        <taxon>Pseudomonadati</taxon>
        <taxon>Pseudomonadota</taxon>
        <taxon>Magnetococcia</taxon>
        <taxon>Magnetococcales</taxon>
        <taxon>Magnetococcaceae</taxon>
        <taxon>Magnetococcus</taxon>
    </lineage>
</organism>
<dbReference type="Proteomes" id="UP000002586">
    <property type="component" value="Chromosome"/>
</dbReference>
<dbReference type="EMBL" id="CP000471">
    <property type="protein sequence ID" value="ABK45201.1"/>
    <property type="molecule type" value="Genomic_DNA"/>
</dbReference>
<keyword evidence="2" id="KW-1185">Reference proteome</keyword>
<gene>
    <name evidence="1" type="ordered locus">Mmc1_2708</name>
</gene>
<dbReference type="KEGG" id="mgm:Mmc1_2708"/>
<reference evidence="2" key="1">
    <citation type="journal article" date="2009" name="Appl. Environ. Microbiol.">
        <title>Complete genome sequence of the chemolithoautotrophic marine magnetotactic coccus strain MC-1.</title>
        <authorList>
            <person name="Schubbe S."/>
            <person name="Williams T.J."/>
            <person name="Xie G."/>
            <person name="Kiss H.E."/>
            <person name="Brettin T.S."/>
            <person name="Martinez D."/>
            <person name="Ross C.A."/>
            <person name="Schuler D."/>
            <person name="Cox B.L."/>
            <person name="Nealson K.H."/>
            <person name="Bazylinski D.A."/>
        </authorList>
    </citation>
    <scope>NUCLEOTIDE SEQUENCE [LARGE SCALE GENOMIC DNA]</scope>
    <source>
        <strain evidence="2">ATCC BAA-1437 / JCM 17883 / MC-1</strain>
    </source>
</reference>
<name>A0LB58_MAGMM</name>
<protein>
    <submittedName>
        <fullName evidence="1">Uncharacterized protein</fullName>
    </submittedName>
</protein>
<dbReference type="HOGENOM" id="CLU_116763_0_0_5"/>
<proteinExistence type="predicted"/>
<sequence>MASESFCLLISQRVYHMGDRDKETEKEILSQQKFTMAGAIGRAAGSGVMKGASPISRQEQAINHIDAYIRDNCPDPSGALISVLVRRVKNTTPIVEKHLEQPLLALAEIIQTILGNESVLFEFVRQVDVRWGEVYQERPHFQQPGQTPHPEDEYTHDSIRASLLDLLKKAENSNHAKVS</sequence>
<evidence type="ECO:0000313" key="1">
    <source>
        <dbReference type="EMBL" id="ABK45201.1"/>
    </source>
</evidence>